<feature type="region of interest" description="Disordered" evidence="1">
    <location>
        <begin position="199"/>
        <end position="236"/>
    </location>
</feature>
<protein>
    <submittedName>
        <fullName evidence="2">Uncharacterized protein</fullName>
    </submittedName>
</protein>
<evidence type="ECO:0000256" key="1">
    <source>
        <dbReference type="SAM" id="MobiDB-lite"/>
    </source>
</evidence>
<feature type="region of interest" description="Disordered" evidence="1">
    <location>
        <begin position="250"/>
        <end position="314"/>
    </location>
</feature>
<dbReference type="Proteomes" id="UP000317617">
    <property type="component" value="Unassembled WGS sequence"/>
</dbReference>
<dbReference type="EMBL" id="BJMU01000010">
    <property type="protein sequence ID" value="GEB83374.1"/>
    <property type="molecule type" value="Genomic_DNA"/>
</dbReference>
<evidence type="ECO:0000313" key="3">
    <source>
        <dbReference type="Proteomes" id="UP000317617"/>
    </source>
</evidence>
<evidence type="ECO:0000313" key="2">
    <source>
        <dbReference type="EMBL" id="GEB83374.1"/>
    </source>
</evidence>
<sequence>MEMTLSVTNAAILRLVSKSVMHVSFSAVLVGLSGCGYYASRTAHEAQVTMIGMTEEDVQACAGIPTKTQVINNRVKILEYQRGRNIGAPTTSTLIPVQSVVNVVRDIGGGDGNVCIADFRIVDGKVSDVYYSGDNDMLVGTDGVCSSVVRGCVRRNVPSGSPSDFWKTSAFLQPQPAATHPAATPPDATVVAPPFAAPETISGAAPASPEPTLPSSPASTSAPNATPTSPSSAAPSSVAVPAIAPVKAATPDATPLSGAVPQGAPPAELVPTVTNTTPVVAPPAKTVPTPPAVTQPAIPSAVNPAPTVTETPQK</sequence>
<name>A0A4Y3TNL6_9PROT</name>
<gene>
    <name evidence="2" type="ORF">AOR01nite_18510</name>
</gene>
<reference evidence="2 3" key="1">
    <citation type="submission" date="2019-06" db="EMBL/GenBank/DDBJ databases">
        <title>Whole genome shotgun sequence of Acetobacter orleanensis NBRC 13752.</title>
        <authorList>
            <person name="Hosoyama A."/>
            <person name="Uohara A."/>
            <person name="Ohji S."/>
            <person name="Ichikawa N."/>
        </authorList>
    </citation>
    <scope>NUCLEOTIDE SEQUENCE [LARGE SCALE GENOMIC DNA]</scope>
    <source>
        <strain evidence="2 3">NBRC 13752</strain>
    </source>
</reference>
<proteinExistence type="predicted"/>
<feature type="compositionally biased region" description="Low complexity" evidence="1">
    <location>
        <begin position="215"/>
        <end position="236"/>
    </location>
</feature>
<organism evidence="2 3">
    <name type="scientific">Acetobacter orleanensis</name>
    <dbReference type="NCBI Taxonomy" id="104099"/>
    <lineage>
        <taxon>Bacteria</taxon>
        <taxon>Pseudomonadati</taxon>
        <taxon>Pseudomonadota</taxon>
        <taxon>Alphaproteobacteria</taxon>
        <taxon>Acetobacterales</taxon>
        <taxon>Acetobacteraceae</taxon>
        <taxon>Acetobacter</taxon>
    </lineage>
</organism>
<comment type="caution">
    <text evidence="2">The sequence shown here is derived from an EMBL/GenBank/DDBJ whole genome shotgun (WGS) entry which is preliminary data.</text>
</comment>
<dbReference type="AlphaFoldDB" id="A0A4Y3TNL6"/>
<accession>A0A4Y3TNL6</accession>
<keyword evidence="3" id="KW-1185">Reference proteome</keyword>
<feature type="compositionally biased region" description="Low complexity" evidence="1">
    <location>
        <begin position="270"/>
        <end position="287"/>
    </location>
</feature>